<dbReference type="Proteomes" id="UP000316612">
    <property type="component" value="Unassembled WGS sequence"/>
</dbReference>
<comment type="caution">
    <text evidence="2">The sequence shown here is derived from an EMBL/GenBank/DDBJ whole genome shotgun (WGS) entry which is preliminary data.</text>
</comment>
<keyword evidence="1" id="KW-0472">Membrane</keyword>
<evidence type="ECO:0000313" key="3">
    <source>
        <dbReference type="Proteomes" id="UP000316612"/>
    </source>
</evidence>
<evidence type="ECO:0000256" key="1">
    <source>
        <dbReference type="SAM" id="Phobius"/>
    </source>
</evidence>
<sequence>MYSNGKNTAHSGEGRLVGNIVTFVIFFVAFCGSLYALSFWTFENAWIPTLACFALVLIAFAVPMHLLRRSESANEIVEAASEFQK</sequence>
<feature type="transmembrane region" description="Helical" evidence="1">
    <location>
        <begin position="46"/>
        <end position="67"/>
    </location>
</feature>
<feature type="transmembrane region" description="Helical" evidence="1">
    <location>
        <begin position="20"/>
        <end position="40"/>
    </location>
</feature>
<dbReference type="AlphaFoldDB" id="A0A4Y4DTB6"/>
<name>A0A4Y4DTB6_GLUUR</name>
<protein>
    <submittedName>
        <fullName evidence="2">Uncharacterized protein</fullName>
    </submittedName>
</protein>
<proteinExistence type="predicted"/>
<keyword evidence="3" id="KW-1185">Reference proteome</keyword>
<accession>A0A4Y4DTB6</accession>
<organism evidence="2 3">
    <name type="scientific">Glutamicibacter uratoxydans</name>
    <name type="common">Arthrobacter uratoxydans</name>
    <dbReference type="NCBI Taxonomy" id="43667"/>
    <lineage>
        <taxon>Bacteria</taxon>
        <taxon>Bacillati</taxon>
        <taxon>Actinomycetota</taxon>
        <taxon>Actinomycetes</taxon>
        <taxon>Micrococcales</taxon>
        <taxon>Micrococcaceae</taxon>
        <taxon>Glutamicibacter</taxon>
    </lineage>
</organism>
<keyword evidence="1" id="KW-0812">Transmembrane</keyword>
<reference evidence="2 3" key="1">
    <citation type="submission" date="2019-06" db="EMBL/GenBank/DDBJ databases">
        <title>Whole genome shotgun sequence of Glutamicibacter uratoxydans NBRC 15515.</title>
        <authorList>
            <person name="Hosoyama A."/>
            <person name="Uohara A."/>
            <person name="Ohji S."/>
            <person name="Ichikawa N."/>
        </authorList>
    </citation>
    <scope>NUCLEOTIDE SEQUENCE [LARGE SCALE GENOMIC DNA]</scope>
    <source>
        <strain evidence="2 3">NBRC 15515</strain>
    </source>
</reference>
<evidence type="ECO:0000313" key="2">
    <source>
        <dbReference type="EMBL" id="GED06730.1"/>
    </source>
</evidence>
<dbReference type="EMBL" id="BJNY01000012">
    <property type="protein sequence ID" value="GED06730.1"/>
    <property type="molecule type" value="Genomic_DNA"/>
</dbReference>
<dbReference type="RefSeq" id="WP_141365072.1">
    <property type="nucleotide sequence ID" value="NZ_BAAAJL010000006.1"/>
</dbReference>
<gene>
    <name evidence="2" type="ORF">AUR04nite_22620</name>
</gene>
<dbReference type="OrthoDB" id="4965490at2"/>
<keyword evidence="1" id="KW-1133">Transmembrane helix</keyword>